<keyword evidence="3" id="KW-1185">Reference proteome</keyword>
<protein>
    <submittedName>
        <fullName evidence="2">Uncharacterized protein</fullName>
    </submittedName>
</protein>
<dbReference type="RefSeq" id="WP_157898768.1">
    <property type="nucleotide sequence ID" value="NZ_CP015136.1"/>
</dbReference>
<dbReference type="Proteomes" id="UP000076079">
    <property type="component" value="Chromosome"/>
</dbReference>
<gene>
    <name evidence="2" type="ORF">LuPra_01074</name>
</gene>
<feature type="chain" id="PRO_5007511321" evidence="1">
    <location>
        <begin position="24"/>
        <end position="256"/>
    </location>
</feature>
<keyword evidence="1" id="KW-0732">Signal</keyword>
<dbReference type="OrthoDB" id="113691at2"/>
<organism evidence="2 3">
    <name type="scientific">Luteitalea pratensis</name>
    <dbReference type="NCBI Taxonomy" id="1855912"/>
    <lineage>
        <taxon>Bacteria</taxon>
        <taxon>Pseudomonadati</taxon>
        <taxon>Acidobacteriota</taxon>
        <taxon>Vicinamibacteria</taxon>
        <taxon>Vicinamibacterales</taxon>
        <taxon>Vicinamibacteraceae</taxon>
        <taxon>Luteitalea</taxon>
    </lineage>
</organism>
<proteinExistence type="predicted"/>
<name>A0A143PH94_LUTPR</name>
<evidence type="ECO:0000313" key="3">
    <source>
        <dbReference type="Proteomes" id="UP000076079"/>
    </source>
</evidence>
<dbReference type="AlphaFoldDB" id="A0A143PH94"/>
<sequence precursor="true">MASACARSAQRIGWVWPCALACAALTTPNPVAVVHAQVAPPSSISSAAVTFKPEPPLRSYVAIRRLESANDRHNKAAWLVVRTCLNDGVFTWEALDEGGSELIRKRVLRETLDKEAQVHREGLSRRGGLTDENYTFSPPSPVEGGVRVAIDPRKREDMLVKGEMWLSPEGTLLRIEGDLVKRPSFWTKSVHLIRQYGRVDGTHVPLRLDIVAQVRLVGTSRLSMTYQYLEINGRPVQDVSETSLITRATAVRAPSH</sequence>
<dbReference type="EMBL" id="CP015136">
    <property type="protein sequence ID" value="AMY07891.1"/>
    <property type="molecule type" value="Genomic_DNA"/>
</dbReference>
<reference evidence="3" key="2">
    <citation type="submission" date="2016-04" db="EMBL/GenBank/DDBJ databases">
        <title>First Complete Genome Sequence of a Subdivision 6 Acidobacterium.</title>
        <authorList>
            <person name="Huang S."/>
            <person name="Vieira S."/>
            <person name="Bunk B."/>
            <person name="Riedel T."/>
            <person name="Sproeer C."/>
            <person name="Overmann J."/>
        </authorList>
    </citation>
    <scope>NUCLEOTIDE SEQUENCE [LARGE SCALE GENOMIC DNA]</scope>
    <source>
        <strain evidence="3">DSM 100886 HEG_-6_39</strain>
    </source>
</reference>
<feature type="signal peptide" evidence="1">
    <location>
        <begin position="1"/>
        <end position="23"/>
    </location>
</feature>
<evidence type="ECO:0000256" key="1">
    <source>
        <dbReference type="SAM" id="SignalP"/>
    </source>
</evidence>
<dbReference type="KEGG" id="abac:LuPra_01074"/>
<reference evidence="2 3" key="1">
    <citation type="journal article" date="2016" name="Genome Announc.">
        <title>First Complete Genome Sequence of a Subdivision 6 Acidobacterium Strain.</title>
        <authorList>
            <person name="Huang S."/>
            <person name="Vieira S."/>
            <person name="Bunk B."/>
            <person name="Riedel T."/>
            <person name="Sproer C."/>
            <person name="Overmann J."/>
        </authorList>
    </citation>
    <scope>NUCLEOTIDE SEQUENCE [LARGE SCALE GENOMIC DNA]</scope>
    <source>
        <strain evidence="3">DSM 100886 HEG_-6_39</strain>
    </source>
</reference>
<evidence type="ECO:0000313" key="2">
    <source>
        <dbReference type="EMBL" id="AMY07891.1"/>
    </source>
</evidence>
<accession>A0A143PH94</accession>